<evidence type="ECO:0000259" key="9">
    <source>
        <dbReference type="Pfam" id="PF08743"/>
    </source>
</evidence>
<name>A0AA86W3H5_9FABA</name>
<reference evidence="10" key="1">
    <citation type="submission" date="2023-10" db="EMBL/GenBank/DDBJ databases">
        <authorList>
            <person name="Domelevo Entfellner J.-B."/>
        </authorList>
    </citation>
    <scope>NUCLEOTIDE SEQUENCE</scope>
</reference>
<keyword evidence="4 7" id="KW-0233">DNA recombination</keyword>
<dbReference type="AlphaFoldDB" id="A0AA86W3H5"/>
<protein>
    <recommendedName>
        <fullName evidence="7">Non-structural maintenance of chromosomes element 4</fullName>
    </recommendedName>
</protein>
<dbReference type="PANTHER" id="PTHR16140">
    <property type="entry name" value="NON-STRUCTURAL MAINTENANCE OF CHROMOSOMES ELEMENT 4"/>
    <property type="match status" value="1"/>
</dbReference>
<evidence type="ECO:0000313" key="11">
    <source>
        <dbReference type="Proteomes" id="UP001189624"/>
    </source>
</evidence>
<evidence type="ECO:0000256" key="2">
    <source>
        <dbReference type="ARBA" id="ARBA00008997"/>
    </source>
</evidence>
<dbReference type="PANTHER" id="PTHR16140:SF0">
    <property type="entry name" value="NON-STRUCTURAL MAINTENANCE OF CHROMOSOMES ELEMENT 4"/>
    <property type="match status" value="1"/>
</dbReference>
<evidence type="ECO:0000256" key="5">
    <source>
        <dbReference type="ARBA" id="ARBA00023204"/>
    </source>
</evidence>
<proteinExistence type="inferred from homology"/>
<feature type="region of interest" description="Disordered" evidence="8">
    <location>
        <begin position="168"/>
        <end position="198"/>
    </location>
</feature>
<organism evidence="10 11">
    <name type="scientific">Sphenostylis stenocarpa</name>
    <dbReference type="NCBI Taxonomy" id="92480"/>
    <lineage>
        <taxon>Eukaryota</taxon>
        <taxon>Viridiplantae</taxon>
        <taxon>Streptophyta</taxon>
        <taxon>Embryophyta</taxon>
        <taxon>Tracheophyta</taxon>
        <taxon>Spermatophyta</taxon>
        <taxon>Magnoliopsida</taxon>
        <taxon>eudicotyledons</taxon>
        <taxon>Gunneridae</taxon>
        <taxon>Pentapetalae</taxon>
        <taxon>rosids</taxon>
        <taxon>fabids</taxon>
        <taxon>Fabales</taxon>
        <taxon>Fabaceae</taxon>
        <taxon>Papilionoideae</taxon>
        <taxon>50 kb inversion clade</taxon>
        <taxon>NPAAA clade</taxon>
        <taxon>indigoferoid/millettioid clade</taxon>
        <taxon>Phaseoleae</taxon>
        <taxon>Sphenostylis</taxon>
    </lineage>
</organism>
<comment type="subunit">
    <text evidence="7">Component of the SMC5-SMC6 complex.</text>
</comment>
<dbReference type="GO" id="GO:0006281">
    <property type="term" value="P:DNA repair"/>
    <property type="evidence" value="ECO:0007669"/>
    <property type="project" value="UniProtKB-UniRule"/>
</dbReference>
<keyword evidence="3 7" id="KW-0227">DNA damage</keyword>
<evidence type="ECO:0000313" key="10">
    <source>
        <dbReference type="EMBL" id="CAJ1977802.1"/>
    </source>
</evidence>
<evidence type="ECO:0000256" key="8">
    <source>
        <dbReference type="SAM" id="MobiDB-lite"/>
    </source>
</evidence>
<feature type="domain" description="Non-structural maintenance of chromosome element 4 C-terminal" evidence="9">
    <location>
        <begin position="218"/>
        <end position="292"/>
    </location>
</feature>
<keyword evidence="5 7" id="KW-0234">DNA repair</keyword>
<dbReference type="InterPro" id="IPR027786">
    <property type="entry name" value="Nse4/EID"/>
</dbReference>
<comment type="function">
    <text evidence="7">Component of the SMC5-SMC6 complex, that promotes sister chromatid alignment after DNA damage and facilitates double-stranded DNA breaks (DSBs) repair via homologous recombination between sister chromatids.</text>
</comment>
<evidence type="ECO:0000256" key="6">
    <source>
        <dbReference type="ARBA" id="ARBA00023242"/>
    </source>
</evidence>
<evidence type="ECO:0000256" key="3">
    <source>
        <dbReference type="ARBA" id="ARBA00022763"/>
    </source>
</evidence>
<dbReference type="Gramene" id="rna-AYBTSS11_LOCUS29972">
    <property type="protein sequence ID" value="CAJ1977802.1"/>
    <property type="gene ID" value="gene-AYBTSS11_LOCUS29972"/>
</dbReference>
<evidence type="ECO:0000256" key="7">
    <source>
        <dbReference type="RuleBase" id="RU365071"/>
    </source>
</evidence>
<comment type="similarity">
    <text evidence="2 7">Belongs to the NSE4 family.</text>
</comment>
<gene>
    <name evidence="10" type="ORF">AYBTSS11_LOCUS29972</name>
</gene>
<dbReference type="Proteomes" id="UP001189624">
    <property type="component" value="Chromosome 10"/>
</dbReference>
<sequence length="383" mass="43396">MKASRRANGNGDAPVEGAKNVAVSEQNPATRRVIRSQFLKLKNLINDKKDDLINTESDKFDTILDEFDKLHDQVIDAVGWNFAVEKPREQVADAEALLDLTRTLLGSVRSLANEGITPSQFVSSLLIRYGQGQDSIDWQKLGLAVSPIFLSVHGSSTMLGPMDKEFKQRKTGVRKNREPRPIATTRPEQLDETGTEEKTDTDKNMATMFDILRRRKRVRLEYLVMNRKSFAQTVENLFSLSFLVKDGRAEISLDENRLHYVAPKNAPAANLVSSKEVSYTHFVFRYDYQDWKVNGYNACKLMKDVVPEGKELMPHRIQCSTESQERMGVDNSQPALALTPIRKLSRNRGLVVQEESVVEESPECDEENASRAGAIRRCKRKLH</sequence>
<keyword evidence="6 7" id="KW-0539">Nucleus</keyword>
<comment type="subcellular location">
    <subcellularLocation>
        <location evidence="1 7">Nucleus</location>
    </subcellularLocation>
</comment>
<evidence type="ECO:0000256" key="4">
    <source>
        <dbReference type="ARBA" id="ARBA00023172"/>
    </source>
</evidence>
<dbReference type="GO" id="GO:0030915">
    <property type="term" value="C:Smc5-Smc6 complex"/>
    <property type="evidence" value="ECO:0007669"/>
    <property type="project" value="UniProtKB-UniRule"/>
</dbReference>
<evidence type="ECO:0000256" key="1">
    <source>
        <dbReference type="ARBA" id="ARBA00004123"/>
    </source>
</evidence>
<dbReference type="EMBL" id="OY731407">
    <property type="protein sequence ID" value="CAJ1977802.1"/>
    <property type="molecule type" value="Genomic_DNA"/>
</dbReference>
<feature type="region of interest" description="Disordered" evidence="8">
    <location>
        <begin position="1"/>
        <end position="24"/>
    </location>
</feature>
<accession>A0AA86W3H5</accession>
<dbReference type="GO" id="GO:0005634">
    <property type="term" value="C:nucleus"/>
    <property type="evidence" value="ECO:0007669"/>
    <property type="project" value="UniProtKB-SubCell"/>
</dbReference>
<dbReference type="GO" id="GO:0006310">
    <property type="term" value="P:DNA recombination"/>
    <property type="evidence" value="ECO:0007669"/>
    <property type="project" value="UniProtKB-UniRule"/>
</dbReference>
<keyword evidence="11" id="KW-1185">Reference proteome</keyword>
<dbReference type="InterPro" id="IPR014854">
    <property type="entry name" value="Nse4_C"/>
</dbReference>
<dbReference type="Pfam" id="PF08743">
    <property type="entry name" value="Nse4_C"/>
    <property type="match status" value="1"/>
</dbReference>